<dbReference type="Proteomes" id="UP000254040">
    <property type="component" value="Unassembled WGS sequence"/>
</dbReference>
<sequence length="134" mass="15454">MKLKSFLFLVCFSLFSHVFAANVHLNPNADTKDKQSIQKGVTYPGYCQIEIINQSYTDVNVFGTFDDGSTVDFNIYRYESPHYISLFYNFYCHSGMYITITSPFYTIYSGWTNVNSTIRVVPFLKEAKAELSTR</sequence>
<evidence type="ECO:0008006" key="6">
    <source>
        <dbReference type="Google" id="ProtNLM"/>
    </source>
</evidence>
<dbReference type="AlphaFoldDB" id="A0A378JXP9"/>
<dbReference type="RefSeq" id="WP_028384742.1">
    <property type="nucleotide sequence ID" value="NZ_CAAAJG010000028.1"/>
</dbReference>
<evidence type="ECO:0000256" key="1">
    <source>
        <dbReference type="SAM" id="SignalP"/>
    </source>
</evidence>
<reference evidence="2 4" key="1">
    <citation type="submission" date="2015-11" db="EMBL/GenBank/DDBJ databases">
        <title>Genomic analysis of 38 Legionella species identifies large and diverse effector repertoires.</title>
        <authorList>
            <person name="Burstein D."/>
            <person name="Amaro F."/>
            <person name="Zusman T."/>
            <person name="Lifshitz Z."/>
            <person name="Cohen O."/>
            <person name="Gilbert J.A."/>
            <person name="Pupko T."/>
            <person name="Shuman H.A."/>
            <person name="Segal G."/>
        </authorList>
    </citation>
    <scope>NUCLEOTIDE SEQUENCE [LARGE SCALE GENOMIC DNA]</scope>
    <source>
        <strain evidence="2 4">ATCC 43877</strain>
    </source>
</reference>
<keyword evidence="1" id="KW-0732">Signal</keyword>
<keyword evidence="4" id="KW-1185">Reference proteome</keyword>
<evidence type="ECO:0000313" key="4">
    <source>
        <dbReference type="Proteomes" id="UP000054985"/>
    </source>
</evidence>
<protein>
    <recommendedName>
        <fullName evidence="6">Secreted protein</fullName>
    </recommendedName>
</protein>
<organism evidence="3 5">
    <name type="scientific">Legionella moravica</name>
    <dbReference type="NCBI Taxonomy" id="39962"/>
    <lineage>
        <taxon>Bacteria</taxon>
        <taxon>Pseudomonadati</taxon>
        <taxon>Pseudomonadota</taxon>
        <taxon>Gammaproteobacteria</taxon>
        <taxon>Legionellales</taxon>
        <taxon>Legionellaceae</taxon>
        <taxon>Legionella</taxon>
    </lineage>
</organism>
<evidence type="ECO:0000313" key="3">
    <source>
        <dbReference type="EMBL" id="STX63485.1"/>
    </source>
</evidence>
<evidence type="ECO:0000313" key="5">
    <source>
        <dbReference type="Proteomes" id="UP000254040"/>
    </source>
</evidence>
<dbReference type="EMBL" id="UGOG01000001">
    <property type="protein sequence ID" value="STX63485.1"/>
    <property type="molecule type" value="Genomic_DNA"/>
</dbReference>
<name>A0A378JXP9_9GAMM</name>
<dbReference type="EMBL" id="LNYN01000042">
    <property type="protein sequence ID" value="KTD30908.1"/>
    <property type="molecule type" value="Genomic_DNA"/>
</dbReference>
<accession>A0A378JXP9</accession>
<dbReference type="OrthoDB" id="5637477at2"/>
<evidence type="ECO:0000313" key="2">
    <source>
        <dbReference type="EMBL" id="KTD30908.1"/>
    </source>
</evidence>
<reference evidence="3 5" key="2">
    <citation type="submission" date="2018-06" db="EMBL/GenBank/DDBJ databases">
        <authorList>
            <consortium name="Pathogen Informatics"/>
            <person name="Doyle S."/>
        </authorList>
    </citation>
    <scope>NUCLEOTIDE SEQUENCE [LARGE SCALE GENOMIC DNA]</scope>
    <source>
        <strain evidence="3 5">NCTC12239</strain>
    </source>
</reference>
<proteinExistence type="predicted"/>
<feature type="chain" id="PRO_5016681478" description="Secreted protein" evidence="1">
    <location>
        <begin position="21"/>
        <end position="134"/>
    </location>
</feature>
<feature type="signal peptide" evidence="1">
    <location>
        <begin position="1"/>
        <end position="20"/>
    </location>
</feature>
<gene>
    <name evidence="2" type="ORF">Lmor_3015</name>
    <name evidence="3" type="ORF">NCTC12239_02430</name>
</gene>
<dbReference type="Proteomes" id="UP000054985">
    <property type="component" value="Unassembled WGS sequence"/>
</dbReference>
<dbReference type="STRING" id="39962.Lmor_3015"/>